<dbReference type="AlphaFoldDB" id="A0A560GVM3"/>
<keyword evidence="2 3" id="KW-0378">Hydrolase</keyword>
<dbReference type="InterPro" id="IPR029069">
    <property type="entry name" value="HotDog_dom_sf"/>
</dbReference>
<dbReference type="SUPFAM" id="SSF54637">
    <property type="entry name" value="Thioesterase/thiol ester dehydrase-isomerase"/>
    <property type="match status" value="1"/>
</dbReference>
<evidence type="ECO:0000256" key="2">
    <source>
        <dbReference type="ARBA" id="ARBA00022801"/>
    </source>
</evidence>
<protein>
    <submittedName>
        <fullName evidence="3">Acyl-CoA thioester hydrolase</fullName>
    </submittedName>
</protein>
<dbReference type="PANTHER" id="PTHR31793">
    <property type="entry name" value="4-HYDROXYBENZOYL-COA THIOESTERASE FAMILY MEMBER"/>
    <property type="match status" value="1"/>
</dbReference>
<reference evidence="3 4" key="1">
    <citation type="submission" date="2019-06" db="EMBL/GenBank/DDBJ databases">
        <title>Genomic Encyclopedia of Type Strains, Phase IV (KMG-V): Genome sequencing to study the core and pangenomes of soil and plant-associated prokaryotes.</title>
        <authorList>
            <person name="Whitman W."/>
        </authorList>
    </citation>
    <scope>NUCLEOTIDE SEQUENCE [LARGE SCALE GENOMIC DNA]</scope>
    <source>
        <strain evidence="3 4">BR 11622</strain>
    </source>
</reference>
<sequence length="159" mass="17192">MSVPPSFSQAPLPPGPGAADPPFDLAEAASYGFWTDEHVRFNDLDPVGHVNNNAFGVYFESGRVALHHALRARVDMRGHAIVMRKITIDYLAEITYPNAVRVGTRVARLGRTSWTTGSGLFVGDRCHATALSVSVLVDAASHRPTPIPDDLRSALEGFL</sequence>
<dbReference type="Gene3D" id="3.10.129.10">
    <property type="entry name" value="Hotdog Thioesterase"/>
    <property type="match status" value="1"/>
</dbReference>
<dbReference type="RefSeq" id="WP_246130579.1">
    <property type="nucleotide sequence ID" value="NZ_VITR01000013.1"/>
</dbReference>
<name>A0A560GVM3_9PROT</name>
<dbReference type="GO" id="GO:0047617">
    <property type="term" value="F:fatty acyl-CoA hydrolase activity"/>
    <property type="evidence" value="ECO:0007669"/>
    <property type="project" value="TreeGrafter"/>
</dbReference>
<keyword evidence="4" id="KW-1185">Reference proteome</keyword>
<evidence type="ECO:0000256" key="1">
    <source>
        <dbReference type="ARBA" id="ARBA00005953"/>
    </source>
</evidence>
<dbReference type="Proteomes" id="UP000315751">
    <property type="component" value="Unassembled WGS sequence"/>
</dbReference>
<dbReference type="CDD" id="cd00586">
    <property type="entry name" value="4HBT"/>
    <property type="match status" value="1"/>
</dbReference>
<evidence type="ECO:0000313" key="3">
    <source>
        <dbReference type="EMBL" id="TWB38048.1"/>
    </source>
</evidence>
<accession>A0A560GVM3</accession>
<dbReference type="Pfam" id="PF13279">
    <property type="entry name" value="4HBT_2"/>
    <property type="match status" value="1"/>
</dbReference>
<dbReference type="PANTHER" id="PTHR31793:SF27">
    <property type="entry name" value="NOVEL THIOESTERASE SUPERFAMILY DOMAIN AND SAPOSIN A-TYPE DOMAIN CONTAINING PROTEIN (0610012H03RIK)"/>
    <property type="match status" value="1"/>
</dbReference>
<organism evidence="3 4">
    <name type="scientific">Nitrospirillum amazonense</name>
    <dbReference type="NCBI Taxonomy" id="28077"/>
    <lineage>
        <taxon>Bacteria</taxon>
        <taxon>Pseudomonadati</taxon>
        <taxon>Pseudomonadota</taxon>
        <taxon>Alphaproteobacteria</taxon>
        <taxon>Rhodospirillales</taxon>
        <taxon>Azospirillaceae</taxon>
        <taxon>Nitrospirillum</taxon>
    </lineage>
</organism>
<evidence type="ECO:0000313" key="4">
    <source>
        <dbReference type="Proteomes" id="UP000315751"/>
    </source>
</evidence>
<comment type="similarity">
    <text evidence="1">Belongs to the 4-hydroxybenzoyl-CoA thioesterase family.</text>
</comment>
<comment type="caution">
    <text evidence="3">The sequence shown here is derived from an EMBL/GenBank/DDBJ whole genome shotgun (WGS) entry which is preliminary data.</text>
</comment>
<dbReference type="EMBL" id="VITR01000013">
    <property type="protein sequence ID" value="TWB38048.1"/>
    <property type="molecule type" value="Genomic_DNA"/>
</dbReference>
<dbReference type="InterPro" id="IPR050563">
    <property type="entry name" value="4-hydroxybenzoyl-CoA_TE"/>
</dbReference>
<proteinExistence type="inferred from homology"/>
<gene>
    <name evidence="3" type="ORF">FBZ90_11340</name>
</gene>